<protein>
    <submittedName>
        <fullName evidence="2">Uncharacterized protein</fullName>
    </submittedName>
</protein>
<name>A0A6A3JIX5_9STRA</name>
<proteinExistence type="predicted"/>
<evidence type="ECO:0000313" key="3">
    <source>
        <dbReference type="Proteomes" id="UP000460718"/>
    </source>
</evidence>
<evidence type="ECO:0000313" key="2">
    <source>
        <dbReference type="EMBL" id="KAE8994541.1"/>
    </source>
</evidence>
<feature type="region of interest" description="Disordered" evidence="1">
    <location>
        <begin position="1"/>
        <end position="86"/>
    </location>
</feature>
<comment type="caution">
    <text evidence="2">The sequence shown here is derived from an EMBL/GenBank/DDBJ whole genome shotgun (WGS) entry which is preliminary data.</text>
</comment>
<feature type="compositionally biased region" description="Low complexity" evidence="1">
    <location>
        <begin position="504"/>
        <end position="515"/>
    </location>
</feature>
<feature type="region of interest" description="Disordered" evidence="1">
    <location>
        <begin position="429"/>
        <end position="549"/>
    </location>
</feature>
<dbReference type="EMBL" id="QXFW01001212">
    <property type="protein sequence ID" value="KAE8994541.1"/>
    <property type="molecule type" value="Genomic_DNA"/>
</dbReference>
<feature type="region of interest" description="Disordered" evidence="1">
    <location>
        <begin position="679"/>
        <end position="718"/>
    </location>
</feature>
<accession>A0A6A3JIX5</accession>
<feature type="compositionally biased region" description="Basic and acidic residues" evidence="1">
    <location>
        <begin position="28"/>
        <end position="58"/>
    </location>
</feature>
<dbReference type="Proteomes" id="UP000460718">
    <property type="component" value="Unassembled WGS sequence"/>
</dbReference>
<feature type="compositionally biased region" description="Polar residues" evidence="1">
    <location>
        <begin position="489"/>
        <end position="503"/>
    </location>
</feature>
<feature type="region of interest" description="Disordered" evidence="1">
    <location>
        <begin position="243"/>
        <end position="267"/>
    </location>
</feature>
<gene>
    <name evidence="2" type="ORF">PF011_g16693</name>
</gene>
<feature type="compositionally biased region" description="Low complexity" evidence="1">
    <location>
        <begin position="204"/>
        <end position="219"/>
    </location>
</feature>
<reference evidence="2 3" key="1">
    <citation type="submission" date="2018-09" db="EMBL/GenBank/DDBJ databases">
        <title>Genomic investigation of the strawberry pathogen Phytophthora fragariae indicates pathogenicity is determined by transcriptional variation in three key races.</title>
        <authorList>
            <person name="Adams T.M."/>
            <person name="Armitage A.D."/>
            <person name="Sobczyk M.K."/>
            <person name="Bates H.J."/>
            <person name="Dunwell J.M."/>
            <person name="Nellist C.F."/>
            <person name="Harrison R.J."/>
        </authorList>
    </citation>
    <scope>NUCLEOTIDE SEQUENCE [LARGE SCALE GENOMIC DNA]</scope>
    <source>
        <strain evidence="2 3">SCRP245</strain>
    </source>
</reference>
<organism evidence="2 3">
    <name type="scientific">Phytophthora fragariae</name>
    <dbReference type="NCBI Taxonomy" id="53985"/>
    <lineage>
        <taxon>Eukaryota</taxon>
        <taxon>Sar</taxon>
        <taxon>Stramenopiles</taxon>
        <taxon>Oomycota</taxon>
        <taxon>Peronosporomycetes</taxon>
        <taxon>Peronosporales</taxon>
        <taxon>Peronosporaceae</taxon>
        <taxon>Phytophthora</taxon>
    </lineage>
</organism>
<dbReference type="AlphaFoldDB" id="A0A6A3JIX5"/>
<feature type="compositionally biased region" description="Low complexity" evidence="1">
    <location>
        <begin position="187"/>
        <end position="197"/>
    </location>
</feature>
<evidence type="ECO:0000256" key="1">
    <source>
        <dbReference type="SAM" id="MobiDB-lite"/>
    </source>
</evidence>
<sequence length="718" mass="77688">MPPKRSVRSAKAPSKPRAVGPKTRAAKVKHDSSALKEATETAEEAVRTRGSTPEDERRSRSRSKTPEAAPGKEESPQPQWERRKPCFDWTANLENCTLVVHSGESSPEGSENAAKDEQLAASGVSNSSPFPTAPSEQGAGDIGPIDGDDKQVGNNTTMADTEAVAGIKADPPVKRLTLAQGRERAQASKAAAKAGEASAKKRAAPSSSPRGSSSKLFSDSESENEEGTIHEDQEVSIDLDEQQQYQAAASGSHARQTAAATAVRSSSGGGALYPQGYFPPEPSTRAPALLEKLAAPRGLIGGYTSRGSYERALVEKEPLFLGDIEVARCVLLAPHKLTLKEFTTLRKKPEDKGGLHPLWGFHWVKPNENMTWNEVEDLFWRYVQHKGYSDQEYKELREDRTLSAILDMRELRIEFAQLVSKRKLRPKMDELKQEARAKAREERGRGATTSATVPRTPAKKPRTTYEAAAASRPISQQPSGSLPGAAQRAPTSYPTQGNPSTSRAAGAYHGAAAPGRLVPRDSGSAHYDQGRPVVASHDHGYEPEATQPYAGAPSQVVALQQEEIRLLRDRVYALEIALGVGLGGEAASRAGQPGAVERLRADVASLFRETRDLHGRVDRRADLSSYDSLRSQLAGLRAELHGHAPQQQPHSYQVQFDQGSYGAPAYAAPMYAAPSYDQRAYQAPYRDPTPRFEELRSSPLGHPPLPAAQPEPEGHGTS</sequence>
<feature type="compositionally biased region" description="Basic and acidic residues" evidence="1">
    <location>
        <begin position="70"/>
        <end position="86"/>
    </location>
</feature>
<feature type="region of interest" description="Disordered" evidence="1">
    <location>
        <begin position="100"/>
        <end position="229"/>
    </location>
</feature>
<feature type="compositionally biased region" description="Polar residues" evidence="1">
    <location>
        <begin position="243"/>
        <end position="266"/>
    </location>
</feature>
<feature type="compositionally biased region" description="Basic and acidic residues" evidence="1">
    <location>
        <begin position="429"/>
        <end position="445"/>
    </location>
</feature>